<evidence type="ECO:0000313" key="3">
    <source>
        <dbReference type="Proteomes" id="UP001500194"/>
    </source>
</evidence>
<dbReference type="Proteomes" id="UP001500194">
    <property type="component" value="Unassembled WGS sequence"/>
</dbReference>
<name>A0AAV3T004_9EURY</name>
<organism evidence="2 3">
    <name type="scientific">Salarchaeum japonicum</name>
    <dbReference type="NCBI Taxonomy" id="555573"/>
    <lineage>
        <taxon>Archaea</taxon>
        <taxon>Methanobacteriati</taxon>
        <taxon>Methanobacteriota</taxon>
        <taxon>Stenosarchaea group</taxon>
        <taxon>Halobacteria</taxon>
        <taxon>Halobacteriales</taxon>
        <taxon>Halobacteriaceae</taxon>
    </lineage>
</organism>
<dbReference type="Pfam" id="PF24743">
    <property type="entry name" value="DUF7692"/>
    <property type="match status" value="1"/>
</dbReference>
<dbReference type="EMBL" id="BAAADU010000002">
    <property type="protein sequence ID" value="GAA0651880.1"/>
    <property type="molecule type" value="Genomic_DNA"/>
</dbReference>
<gene>
    <name evidence="2" type="ORF">GCM10009019_13660</name>
</gene>
<comment type="caution">
    <text evidence="2">The sequence shown here is derived from an EMBL/GenBank/DDBJ whole genome shotgun (WGS) entry which is preliminary data.</text>
</comment>
<evidence type="ECO:0000259" key="1">
    <source>
        <dbReference type="Pfam" id="PF24743"/>
    </source>
</evidence>
<protein>
    <recommendedName>
        <fullName evidence="1">DUF7692 domain-containing protein</fullName>
    </recommendedName>
</protein>
<proteinExistence type="predicted"/>
<reference evidence="2 3" key="1">
    <citation type="journal article" date="2019" name="Int. J. Syst. Evol. Microbiol.">
        <title>The Global Catalogue of Microorganisms (GCM) 10K type strain sequencing project: providing services to taxonomists for standard genome sequencing and annotation.</title>
        <authorList>
            <consortium name="The Broad Institute Genomics Platform"/>
            <consortium name="The Broad Institute Genome Sequencing Center for Infectious Disease"/>
            <person name="Wu L."/>
            <person name="Ma J."/>
        </authorList>
    </citation>
    <scope>NUCLEOTIDE SEQUENCE [LARGE SCALE GENOMIC DNA]</scope>
    <source>
        <strain evidence="2 3">JCM 16327</strain>
    </source>
</reference>
<accession>A0AAV3T004</accession>
<dbReference type="AlphaFoldDB" id="A0AAV3T004"/>
<keyword evidence="3" id="KW-1185">Reference proteome</keyword>
<evidence type="ECO:0000313" key="2">
    <source>
        <dbReference type="EMBL" id="GAA0651880.1"/>
    </source>
</evidence>
<dbReference type="RefSeq" id="WP_227260945.1">
    <property type="nucleotide sequence ID" value="NZ_BAAADU010000002.1"/>
</dbReference>
<sequence>MRIRTNGEYAYRKDTIEAAAERLGVNKTEAVLIACDSVGPLLDGVEEALEHPDIPPRLKKELANIISTSRVQVCVNPGTAEVTQNKR</sequence>
<dbReference type="GeneID" id="68573960"/>
<dbReference type="InterPro" id="IPR056109">
    <property type="entry name" value="DUF7692"/>
</dbReference>
<feature type="domain" description="DUF7692" evidence="1">
    <location>
        <begin position="1"/>
        <end position="54"/>
    </location>
</feature>